<comment type="caution">
    <text evidence="2">The sequence shown here is derived from an EMBL/GenBank/DDBJ whole genome shotgun (WGS) entry which is preliminary data.</text>
</comment>
<dbReference type="PANTHER" id="PTHR37245">
    <property type="entry name" value="PAMP-INDUCED SECRETED PEPTIDE 1"/>
    <property type="match status" value="1"/>
</dbReference>
<dbReference type="InterPro" id="IPR040273">
    <property type="entry name" value="PIP1"/>
</dbReference>
<evidence type="ECO:0000313" key="2">
    <source>
        <dbReference type="EMBL" id="GMH19771.1"/>
    </source>
</evidence>
<feature type="chain" id="PRO_5042441117" evidence="1">
    <location>
        <begin position="27"/>
        <end position="75"/>
    </location>
</feature>
<keyword evidence="4" id="KW-1185">Reference proteome</keyword>
<accession>A0AAD3XXJ4</accession>
<evidence type="ECO:0000313" key="3">
    <source>
        <dbReference type="EMBL" id="GMH19772.1"/>
    </source>
</evidence>
<dbReference type="PANTHER" id="PTHR37245:SF4">
    <property type="entry name" value="PAMP-INDUCED SECRETED PEPTIDE 1"/>
    <property type="match status" value="1"/>
</dbReference>
<sequence length="75" mass="8063">MRFDRRCSILVLILLVALAAFSSIGAARPLPEDLKVANANSNGLSVHDSVFETTKHNIAYWLQRLSSGPSDGGGH</sequence>
<dbReference type="EMBL" id="BSYO01000021">
    <property type="protein sequence ID" value="GMH19771.1"/>
    <property type="molecule type" value="Genomic_DNA"/>
</dbReference>
<name>A0AAD3XXJ4_NEPGR</name>
<dbReference type="Proteomes" id="UP001279734">
    <property type="component" value="Unassembled WGS sequence"/>
</dbReference>
<gene>
    <name evidence="2" type="ORF">Nepgr_021612</name>
    <name evidence="3" type="ORF">Nepgr_021613</name>
</gene>
<feature type="signal peptide" evidence="1">
    <location>
        <begin position="1"/>
        <end position="26"/>
    </location>
</feature>
<proteinExistence type="predicted"/>
<dbReference type="GO" id="GO:0006952">
    <property type="term" value="P:defense response"/>
    <property type="evidence" value="ECO:0007669"/>
    <property type="project" value="InterPro"/>
</dbReference>
<reference evidence="2" key="1">
    <citation type="submission" date="2023-05" db="EMBL/GenBank/DDBJ databases">
        <title>Nepenthes gracilis genome sequencing.</title>
        <authorList>
            <person name="Fukushima K."/>
        </authorList>
    </citation>
    <scope>NUCLEOTIDE SEQUENCE</scope>
    <source>
        <strain evidence="2">SING2019-196</strain>
    </source>
</reference>
<dbReference type="EMBL" id="BSYO01000021">
    <property type="protein sequence ID" value="GMH19772.1"/>
    <property type="molecule type" value="Genomic_DNA"/>
</dbReference>
<evidence type="ECO:0000313" key="4">
    <source>
        <dbReference type="Proteomes" id="UP001279734"/>
    </source>
</evidence>
<keyword evidence="1" id="KW-0732">Signal</keyword>
<organism evidence="2 4">
    <name type="scientific">Nepenthes gracilis</name>
    <name type="common">Slender pitcher plant</name>
    <dbReference type="NCBI Taxonomy" id="150966"/>
    <lineage>
        <taxon>Eukaryota</taxon>
        <taxon>Viridiplantae</taxon>
        <taxon>Streptophyta</taxon>
        <taxon>Embryophyta</taxon>
        <taxon>Tracheophyta</taxon>
        <taxon>Spermatophyta</taxon>
        <taxon>Magnoliopsida</taxon>
        <taxon>eudicotyledons</taxon>
        <taxon>Gunneridae</taxon>
        <taxon>Pentapetalae</taxon>
        <taxon>Caryophyllales</taxon>
        <taxon>Nepenthaceae</taxon>
        <taxon>Nepenthes</taxon>
    </lineage>
</organism>
<dbReference type="AlphaFoldDB" id="A0AAD3XXJ4"/>
<evidence type="ECO:0000256" key="1">
    <source>
        <dbReference type="SAM" id="SignalP"/>
    </source>
</evidence>
<protein>
    <submittedName>
        <fullName evidence="2">Uncharacterized protein</fullName>
    </submittedName>
</protein>